<dbReference type="InterPro" id="IPR025202">
    <property type="entry name" value="PLD-like_dom"/>
</dbReference>
<gene>
    <name evidence="1" type="ORF">acsn021_35850</name>
</gene>
<dbReference type="GO" id="GO:0030572">
    <property type="term" value="F:phosphatidyltransferase activity"/>
    <property type="evidence" value="ECO:0007669"/>
    <property type="project" value="UniProtKB-ARBA"/>
</dbReference>
<organism evidence="1 2">
    <name type="scientific">Anaerocolumna cellulosilytica</name>
    <dbReference type="NCBI Taxonomy" id="433286"/>
    <lineage>
        <taxon>Bacteria</taxon>
        <taxon>Bacillati</taxon>
        <taxon>Bacillota</taxon>
        <taxon>Clostridia</taxon>
        <taxon>Lachnospirales</taxon>
        <taxon>Lachnospiraceae</taxon>
        <taxon>Anaerocolumna</taxon>
    </lineage>
</organism>
<name>A0A6S6R1P6_9FIRM</name>
<dbReference type="GO" id="GO:0032049">
    <property type="term" value="P:cardiolipin biosynthetic process"/>
    <property type="evidence" value="ECO:0007669"/>
    <property type="project" value="UniProtKB-ARBA"/>
</dbReference>
<protein>
    <submittedName>
        <fullName evidence="1">Uncharacterized protein</fullName>
    </submittedName>
</protein>
<keyword evidence="2" id="KW-1185">Reference proteome</keyword>
<proteinExistence type="predicted"/>
<dbReference type="Pfam" id="PF13091">
    <property type="entry name" value="PLDc_2"/>
    <property type="match status" value="2"/>
</dbReference>
<evidence type="ECO:0000313" key="1">
    <source>
        <dbReference type="EMBL" id="BCJ96016.1"/>
    </source>
</evidence>
<dbReference type="SUPFAM" id="SSF56024">
    <property type="entry name" value="Phospholipase D/nuclease"/>
    <property type="match status" value="2"/>
</dbReference>
<dbReference type="InterPro" id="IPR001736">
    <property type="entry name" value="PLipase_D/transphosphatidylase"/>
</dbReference>
<accession>A0A6S6R1P6</accession>
<dbReference type="AlphaFoldDB" id="A0A6S6R1P6"/>
<evidence type="ECO:0000313" key="2">
    <source>
        <dbReference type="Proteomes" id="UP000515561"/>
    </source>
</evidence>
<dbReference type="RefSeq" id="WP_184092399.1">
    <property type="nucleotide sequence ID" value="NZ_AP023367.1"/>
</dbReference>
<dbReference type="KEGG" id="acel:acsn021_35850"/>
<dbReference type="EMBL" id="AP023367">
    <property type="protein sequence ID" value="BCJ96016.1"/>
    <property type="molecule type" value="Genomic_DNA"/>
</dbReference>
<dbReference type="PANTHER" id="PTHR21248:SF12">
    <property type="entry name" value="CARDIOLIPIN SYNTHASE C"/>
    <property type="match status" value="1"/>
</dbReference>
<reference evidence="1 2" key="1">
    <citation type="journal article" date="2016" name="Int. J. Syst. Evol. Microbiol.">
        <title>Descriptions of Anaerotaenia torta gen. nov., sp. nov. and Anaerocolumna cellulosilytica gen. nov., sp. nov. isolated from a methanogenic reactor of cattle waste.</title>
        <authorList>
            <person name="Uek A."/>
            <person name="Ohtaki Y."/>
            <person name="Kaku N."/>
            <person name="Ueki K."/>
        </authorList>
    </citation>
    <scope>NUCLEOTIDE SEQUENCE [LARGE SCALE GENOMIC DNA]</scope>
    <source>
        <strain evidence="1 2">SN021</strain>
    </source>
</reference>
<sequence length="472" mass="53520">MKKKIKIIVVLFLLYVLVGALLPFTFHPEVSQEIKDEYNREDYYGSNAEGYYRAAVIESNKEALDIRLQMFDKARERIIFSTFDIRAGKSTTDIFSALLAAADRGVKVEILVDGLFGGVHMGTNSIFYAAGSHPNIEIRFYNIPNVLKPWTMNGRLHDKYILVDDSLLLLGGRNTFDYFLGDTVKGGSYDREVLVTEESTRRQEAGVMQEMLLYFEEVWNSKYCKTAYNSTPFWKGDITPVKEELAIHYQNLKAEQQELSEAETDFTARTVPIQNATLISNPSHILSKEPVVWFQLMELIKGAEQGAYIQTPYAVFSKAMYRDLEQAVKAQGNIIMQINAPAAGDNFVASADYLFNKKKLYKTGVKVYEFQGNHSSHGKSMLIDNDLSVIGSFNLDMRSAYIDTEVALVIHGEAFNRLLKEEINKLHESSIAVDSNGTYEVNSQVKPAVMPLYKKLLLKLSSILFQLFRFLI</sequence>
<dbReference type="Proteomes" id="UP000515561">
    <property type="component" value="Chromosome"/>
</dbReference>
<dbReference type="PROSITE" id="PS50035">
    <property type="entry name" value="PLD"/>
    <property type="match status" value="2"/>
</dbReference>
<dbReference type="SMART" id="SM00155">
    <property type="entry name" value="PLDc"/>
    <property type="match status" value="2"/>
</dbReference>
<dbReference type="PANTHER" id="PTHR21248">
    <property type="entry name" value="CARDIOLIPIN SYNTHASE"/>
    <property type="match status" value="1"/>
</dbReference>
<dbReference type="CDD" id="cd09113">
    <property type="entry name" value="PLDc_ymdC_like_2"/>
    <property type="match status" value="1"/>
</dbReference>
<dbReference type="Gene3D" id="3.30.870.10">
    <property type="entry name" value="Endonuclease Chain A"/>
    <property type="match status" value="2"/>
</dbReference>